<dbReference type="PROSITE" id="PS50206">
    <property type="entry name" value="RHODANESE_3"/>
    <property type="match status" value="1"/>
</dbReference>
<organism evidence="6 7">
    <name type="scientific">Cryobacterium psychrophilum</name>
    <dbReference type="NCBI Taxonomy" id="41988"/>
    <lineage>
        <taxon>Bacteria</taxon>
        <taxon>Bacillati</taxon>
        <taxon>Actinomycetota</taxon>
        <taxon>Actinomycetes</taxon>
        <taxon>Micrococcales</taxon>
        <taxon>Microbacteriaceae</taxon>
        <taxon>Cryobacterium</taxon>
    </lineage>
</organism>
<accession>A0A4Y8KIM9</accession>
<dbReference type="PANTHER" id="PTHR46577:SF1">
    <property type="entry name" value="HTH-TYPE TRANSCRIPTIONAL REGULATORY PROTEIN GABR"/>
    <property type="match status" value="1"/>
</dbReference>
<comment type="similarity">
    <text evidence="1">In the C-terminal section; belongs to the class-I pyridoxal-phosphate-dependent aminotransferase family.</text>
</comment>
<keyword evidence="2" id="KW-0663">Pyridoxal phosphate</keyword>
<dbReference type="InterPro" id="IPR004839">
    <property type="entry name" value="Aminotransferase_I/II_large"/>
</dbReference>
<dbReference type="InterPro" id="IPR015421">
    <property type="entry name" value="PyrdxlP-dep_Trfase_major"/>
</dbReference>
<dbReference type="RefSeq" id="WP_134172868.1">
    <property type="nucleotide sequence ID" value="NZ_SODI01000001.1"/>
</dbReference>
<reference evidence="6 7" key="1">
    <citation type="submission" date="2019-03" db="EMBL/GenBank/DDBJ databases">
        <title>Genomics of glacier-inhabiting Cryobacterium strains.</title>
        <authorList>
            <person name="Liu Q."/>
            <person name="Xin Y.-H."/>
        </authorList>
    </citation>
    <scope>NUCLEOTIDE SEQUENCE [LARGE SCALE GENOMIC DNA]</scope>
    <source>
        <strain evidence="6 7">CGMCC 1.4292</strain>
    </source>
</reference>
<dbReference type="InterPro" id="IPR051446">
    <property type="entry name" value="HTH_trans_reg/aminotransferase"/>
</dbReference>
<dbReference type="InterPro" id="IPR036390">
    <property type="entry name" value="WH_DNA-bd_sf"/>
</dbReference>
<dbReference type="Gene3D" id="3.40.640.10">
    <property type="entry name" value="Type I PLP-dependent aspartate aminotransferase-like (Major domain)"/>
    <property type="match status" value="1"/>
</dbReference>
<dbReference type="Pfam" id="PF00155">
    <property type="entry name" value="Aminotran_1_2"/>
    <property type="match status" value="1"/>
</dbReference>
<dbReference type="SUPFAM" id="SSF46785">
    <property type="entry name" value="Winged helix' DNA-binding domain"/>
    <property type="match status" value="1"/>
</dbReference>
<keyword evidence="5" id="KW-0804">Transcription</keyword>
<keyword evidence="6" id="KW-0032">Aminotransferase</keyword>
<keyword evidence="3" id="KW-0805">Transcription regulation</keyword>
<dbReference type="PANTHER" id="PTHR46577">
    <property type="entry name" value="HTH-TYPE TRANSCRIPTIONAL REGULATORY PROTEIN GABR"/>
    <property type="match status" value="1"/>
</dbReference>
<dbReference type="AlphaFoldDB" id="A0A4Y8KIM9"/>
<dbReference type="PRINTS" id="PR00035">
    <property type="entry name" value="HTHGNTR"/>
</dbReference>
<dbReference type="Gene3D" id="1.10.10.10">
    <property type="entry name" value="Winged helix-like DNA-binding domain superfamily/Winged helix DNA-binding domain"/>
    <property type="match status" value="1"/>
</dbReference>
<evidence type="ECO:0000256" key="1">
    <source>
        <dbReference type="ARBA" id="ARBA00005384"/>
    </source>
</evidence>
<keyword evidence="6" id="KW-0808">Transferase</keyword>
<dbReference type="SMART" id="SM00345">
    <property type="entry name" value="HTH_GNTR"/>
    <property type="match status" value="1"/>
</dbReference>
<dbReference type="InterPro" id="IPR015424">
    <property type="entry name" value="PyrdxlP-dep_Trfase"/>
</dbReference>
<dbReference type="SUPFAM" id="SSF53383">
    <property type="entry name" value="PLP-dependent transferases"/>
    <property type="match status" value="1"/>
</dbReference>
<dbReference type="Proteomes" id="UP000298218">
    <property type="component" value="Unassembled WGS sequence"/>
</dbReference>
<dbReference type="Pfam" id="PF00392">
    <property type="entry name" value="GntR"/>
    <property type="match status" value="1"/>
</dbReference>
<dbReference type="GO" id="GO:0003677">
    <property type="term" value="F:DNA binding"/>
    <property type="evidence" value="ECO:0007669"/>
    <property type="project" value="UniProtKB-KW"/>
</dbReference>
<dbReference type="InterPro" id="IPR036388">
    <property type="entry name" value="WH-like_DNA-bd_sf"/>
</dbReference>
<keyword evidence="4" id="KW-0238">DNA-binding</keyword>
<dbReference type="GO" id="GO:0030170">
    <property type="term" value="F:pyridoxal phosphate binding"/>
    <property type="evidence" value="ECO:0007669"/>
    <property type="project" value="InterPro"/>
</dbReference>
<dbReference type="EMBL" id="SOHQ01000043">
    <property type="protein sequence ID" value="TFD75541.1"/>
    <property type="molecule type" value="Genomic_DNA"/>
</dbReference>
<keyword evidence="7" id="KW-1185">Reference proteome</keyword>
<evidence type="ECO:0000313" key="7">
    <source>
        <dbReference type="Proteomes" id="UP000298218"/>
    </source>
</evidence>
<dbReference type="GO" id="GO:0008483">
    <property type="term" value="F:transaminase activity"/>
    <property type="evidence" value="ECO:0007669"/>
    <property type="project" value="UniProtKB-KW"/>
</dbReference>
<dbReference type="InterPro" id="IPR000524">
    <property type="entry name" value="Tscrpt_reg_HTH_GntR"/>
</dbReference>
<dbReference type="CDD" id="cd00609">
    <property type="entry name" value="AAT_like"/>
    <property type="match status" value="1"/>
</dbReference>
<evidence type="ECO:0000256" key="3">
    <source>
        <dbReference type="ARBA" id="ARBA00023015"/>
    </source>
</evidence>
<name>A0A4Y8KIM9_9MICO</name>
<evidence type="ECO:0000313" key="6">
    <source>
        <dbReference type="EMBL" id="TFD75541.1"/>
    </source>
</evidence>
<dbReference type="PROSITE" id="PS50949">
    <property type="entry name" value="HTH_GNTR"/>
    <property type="match status" value="1"/>
</dbReference>
<evidence type="ECO:0000256" key="4">
    <source>
        <dbReference type="ARBA" id="ARBA00023125"/>
    </source>
</evidence>
<dbReference type="OrthoDB" id="199743at2"/>
<evidence type="ECO:0000256" key="2">
    <source>
        <dbReference type="ARBA" id="ARBA00022898"/>
    </source>
</evidence>
<dbReference type="GO" id="GO:0003700">
    <property type="term" value="F:DNA-binding transcription factor activity"/>
    <property type="evidence" value="ECO:0007669"/>
    <property type="project" value="InterPro"/>
</dbReference>
<comment type="caution">
    <text evidence="6">The sequence shown here is derived from an EMBL/GenBank/DDBJ whole genome shotgun (WGS) entry which is preliminary data.</text>
</comment>
<evidence type="ECO:0000256" key="5">
    <source>
        <dbReference type="ARBA" id="ARBA00023163"/>
    </source>
</evidence>
<proteinExistence type="inferred from homology"/>
<sequence length="488" mass="51485">MVENQISARTLETLLGQWRGGASAYVSLSERIRLLTLDGRIATDSRLPAERDLSTRLAVSRTTVAAAYRQLREAGYLHSVRGSGSVTRLPSAIPGVTPAASDGVLDFSKATMPALPGLADAARHAAAELPRHLGDSGFDPVGLPELRAAIADRYAARGVPTTPEQIMVTIGAQHAISLLSRVLLSRGDRALIENPTYPHAAEALRSAGARLVGVNVSAGGPAADAPARGWDEIALLQTLQRSSPALGYLMPDFHNPTGESMPVLQRERVIAAAARSGTVLIADETIAELSIDRAGEFAPFAACVDARDQGAVVSIGSVGKSVWGGIRIGWIRAEPALIRKLVSARSASDLGTPLLEQLIVSRLLADMPGILSVRAEQLRAGRDHLESRLAETFPDWHIPHVDGGITAWVNLGSPVSSQLALAARNHGLIVPAGPIFGIDGAFERFMRIPFMHSVDDTDRAVDALALAWASLARHPISSSGSGSLAEVV</sequence>
<dbReference type="CDD" id="cd07377">
    <property type="entry name" value="WHTH_GntR"/>
    <property type="match status" value="1"/>
</dbReference>
<protein>
    <submittedName>
        <fullName evidence="6">PLP-dependent aminotransferase family protein</fullName>
    </submittedName>
</protein>
<dbReference type="InterPro" id="IPR001763">
    <property type="entry name" value="Rhodanese-like_dom"/>
</dbReference>
<gene>
    <name evidence="6" type="ORF">E3T53_15740</name>
</gene>